<feature type="signal peptide" evidence="6">
    <location>
        <begin position="1"/>
        <end position="22"/>
    </location>
</feature>
<organism evidence="7 8">
    <name type="scientific">Hungatella effluvii</name>
    <dbReference type="NCBI Taxonomy" id="1096246"/>
    <lineage>
        <taxon>Bacteria</taxon>
        <taxon>Bacillati</taxon>
        <taxon>Bacillota</taxon>
        <taxon>Clostridia</taxon>
        <taxon>Lachnospirales</taxon>
        <taxon>Lachnospiraceae</taxon>
        <taxon>Hungatella</taxon>
    </lineage>
</organism>
<name>A0A2V3Y0D9_9FIRM</name>
<keyword evidence="8" id="KW-1185">Reference proteome</keyword>
<comment type="caution">
    <text evidence="7">The sequence shown here is derived from an EMBL/GenBank/DDBJ whole genome shotgun (WGS) entry which is preliminary data.</text>
</comment>
<reference evidence="7 8" key="1">
    <citation type="submission" date="2018-05" db="EMBL/GenBank/DDBJ databases">
        <title>Genomic Encyclopedia of Type Strains, Phase IV (KMG-IV): sequencing the most valuable type-strain genomes for metagenomic binning, comparative biology and taxonomic classification.</title>
        <authorList>
            <person name="Goeker M."/>
        </authorList>
    </citation>
    <scope>NUCLEOTIDE SEQUENCE [LARGE SCALE GENOMIC DNA]</scope>
    <source>
        <strain evidence="7 8">DSM 24995</strain>
    </source>
</reference>
<accession>A0A2V3Y0D9</accession>
<evidence type="ECO:0000313" key="7">
    <source>
        <dbReference type="EMBL" id="PXX49220.1"/>
    </source>
</evidence>
<evidence type="ECO:0000256" key="1">
    <source>
        <dbReference type="ARBA" id="ARBA00022475"/>
    </source>
</evidence>
<protein>
    <submittedName>
        <fullName evidence="7">Multiple sugar transport system substrate-binding protein</fullName>
    </submittedName>
</protein>
<evidence type="ECO:0000256" key="2">
    <source>
        <dbReference type="ARBA" id="ARBA00022729"/>
    </source>
</evidence>
<dbReference type="PANTHER" id="PTHR43649">
    <property type="entry name" value="ARABINOSE-BINDING PROTEIN-RELATED"/>
    <property type="match status" value="1"/>
</dbReference>
<dbReference type="PANTHER" id="PTHR43649:SF33">
    <property type="entry name" value="POLYGALACTURONAN_RHAMNOGALACTURONAN-BINDING PROTEIN YTCQ"/>
    <property type="match status" value="1"/>
</dbReference>
<dbReference type="AlphaFoldDB" id="A0A2V3Y0D9"/>
<dbReference type="EMBL" id="QJKD01000014">
    <property type="protein sequence ID" value="PXX49220.1"/>
    <property type="molecule type" value="Genomic_DNA"/>
</dbReference>
<dbReference type="GeneID" id="86063707"/>
<keyword evidence="3" id="KW-0472">Membrane</keyword>
<keyword evidence="2 6" id="KW-0732">Signal</keyword>
<evidence type="ECO:0000256" key="6">
    <source>
        <dbReference type="SAM" id="SignalP"/>
    </source>
</evidence>
<dbReference type="PROSITE" id="PS51257">
    <property type="entry name" value="PROKAR_LIPOPROTEIN"/>
    <property type="match status" value="1"/>
</dbReference>
<dbReference type="InterPro" id="IPR006059">
    <property type="entry name" value="SBP"/>
</dbReference>
<dbReference type="SUPFAM" id="SSF53850">
    <property type="entry name" value="Periplasmic binding protein-like II"/>
    <property type="match status" value="1"/>
</dbReference>
<feature type="chain" id="PRO_5038837511" evidence="6">
    <location>
        <begin position="23"/>
        <end position="430"/>
    </location>
</feature>
<dbReference type="RefSeq" id="WP_110324884.1">
    <property type="nucleotide sequence ID" value="NZ_QJKD01000014.1"/>
</dbReference>
<evidence type="ECO:0000313" key="8">
    <source>
        <dbReference type="Proteomes" id="UP000248057"/>
    </source>
</evidence>
<gene>
    <name evidence="7" type="ORF">DFR60_1149</name>
</gene>
<evidence type="ECO:0000256" key="5">
    <source>
        <dbReference type="ARBA" id="ARBA00023288"/>
    </source>
</evidence>
<keyword evidence="5" id="KW-0449">Lipoprotein</keyword>
<dbReference type="CDD" id="cd13585">
    <property type="entry name" value="PBP2_TMBP_like"/>
    <property type="match status" value="1"/>
</dbReference>
<keyword evidence="7" id="KW-0762">Sugar transport</keyword>
<keyword evidence="1" id="KW-1003">Cell membrane</keyword>
<dbReference type="Proteomes" id="UP000248057">
    <property type="component" value="Unassembled WGS sequence"/>
</dbReference>
<sequence length="430" mass="49173">MKKVVTVLMTMGICFMTLVACGAKTEVRNSNSEISQKEGKQTEIKYYGWYDEQVYMNDIIEAFEKKNPDIKVKATYVDNAGYSDKMVAMLMGGSDVDVFGTSTLKEYIKYRDAGNLLDISDLIGEKKINLEPYGDSFQITAKDKKYYALPYRNMCFSLYYNKKIFDQEKIPYPENITWEEYAELARKMTYQREDGTMLWGGFLIDWIGEPIGTVQNGSSILDQDTTELKSWLEFMGRLYNVDKSHMSYEEMKSSSVDGLKLFLNGDVAMLPNGEWTIGNAEKELKSNPDLADKFELGIAYMPVPEGVEEAVTVGGPACFSMINVKSQKQEAAFKFVNFLTGKEGAEILVKAKMMPSYTDDDIVELYQSIIQVPGAETMMTVKKRYEAEPVYEFADVDTIWREEKELYLIGEQSLEESMKNFIARRKEIFH</sequence>
<dbReference type="Pfam" id="PF01547">
    <property type="entry name" value="SBP_bac_1"/>
    <property type="match status" value="1"/>
</dbReference>
<keyword evidence="7" id="KW-0813">Transport</keyword>
<proteinExistence type="predicted"/>
<dbReference type="InterPro" id="IPR050490">
    <property type="entry name" value="Bact_solute-bd_prot1"/>
</dbReference>
<dbReference type="Gene3D" id="3.40.190.10">
    <property type="entry name" value="Periplasmic binding protein-like II"/>
    <property type="match status" value="1"/>
</dbReference>
<keyword evidence="4" id="KW-0564">Palmitate</keyword>
<evidence type="ECO:0000256" key="3">
    <source>
        <dbReference type="ARBA" id="ARBA00023136"/>
    </source>
</evidence>
<evidence type="ECO:0000256" key="4">
    <source>
        <dbReference type="ARBA" id="ARBA00023139"/>
    </source>
</evidence>